<dbReference type="PROSITE" id="PS51819">
    <property type="entry name" value="VOC"/>
    <property type="match status" value="2"/>
</dbReference>
<dbReference type="EMBL" id="CAJEWD010000009">
    <property type="protein sequence ID" value="CAD2081326.1"/>
    <property type="molecule type" value="Genomic_DNA"/>
</dbReference>
<dbReference type="InterPro" id="IPR029068">
    <property type="entry name" value="Glyas_Bleomycin-R_OHBP_Dase"/>
</dbReference>
<proteinExistence type="predicted"/>
<keyword evidence="2" id="KW-0223">Dioxygenase</keyword>
<dbReference type="Proteomes" id="UP000589351">
    <property type="component" value="Unassembled WGS sequence"/>
</dbReference>
<evidence type="ECO:0000313" key="3">
    <source>
        <dbReference type="Proteomes" id="UP000589351"/>
    </source>
</evidence>
<dbReference type="Pfam" id="PF00903">
    <property type="entry name" value="Glyoxalase"/>
    <property type="match status" value="2"/>
</dbReference>
<dbReference type="AlphaFoldDB" id="A0A6V7RSE9"/>
<feature type="domain" description="VOC" evidence="1">
    <location>
        <begin position="10"/>
        <end position="125"/>
    </location>
</feature>
<dbReference type="SUPFAM" id="SSF54593">
    <property type="entry name" value="Glyoxalase/Bleomycin resistance protein/Dihydroxybiphenyl dioxygenase"/>
    <property type="match status" value="2"/>
</dbReference>
<dbReference type="InterPro" id="IPR004360">
    <property type="entry name" value="Glyas_Fos-R_dOase_dom"/>
</dbReference>
<evidence type="ECO:0000259" key="1">
    <source>
        <dbReference type="PROSITE" id="PS51819"/>
    </source>
</evidence>
<evidence type="ECO:0000313" key="2">
    <source>
        <dbReference type="EMBL" id="CAD2081326.1"/>
    </source>
</evidence>
<dbReference type="PANTHER" id="PTHR43279:SF1">
    <property type="entry name" value="CATECHOL-2,3-DIOXYGENASE"/>
    <property type="match status" value="1"/>
</dbReference>
<reference evidence="2 3" key="1">
    <citation type="submission" date="2020-07" db="EMBL/GenBank/DDBJ databases">
        <authorList>
            <person name="Criscuolo A."/>
        </authorList>
    </citation>
    <scope>NUCLEOTIDE SEQUENCE [LARGE SCALE GENOMIC DNA]</scope>
    <source>
        <strain evidence="2">CIP111649</strain>
    </source>
</reference>
<keyword evidence="2" id="KW-0560">Oxidoreductase</keyword>
<organism evidence="2 3">
    <name type="scientific">Jeotgalicoccus meleagridis</name>
    <dbReference type="NCBI Taxonomy" id="2759181"/>
    <lineage>
        <taxon>Bacteria</taxon>
        <taxon>Bacillati</taxon>
        <taxon>Bacillota</taxon>
        <taxon>Bacilli</taxon>
        <taxon>Bacillales</taxon>
        <taxon>Staphylococcaceae</taxon>
        <taxon>Jeotgalicoccus</taxon>
    </lineage>
</organism>
<dbReference type="RefSeq" id="WP_185126618.1">
    <property type="nucleotide sequence ID" value="NZ_CAJEWD010000009.1"/>
</dbReference>
<dbReference type="InterPro" id="IPR037523">
    <property type="entry name" value="VOC_core"/>
</dbReference>
<gene>
    <name evidence="2" type="primary">catE</name>
    <name evidence="2" type="ORF">JEODO184_02114</name>
</gene>
<dbReference type="GO" id="GO:0051213">
    <property type="term" value="F:dioxygenase activity"/>
    <property type="evidence" value="ECO:0007669"/>
    <property type="project" value="UniProtKB-KW"/>
</dbReference>
<keyword evidence="3" id="KW-1185">Reference proteome</keyword>
<name>A0A6V7RSE9_9STAP</name>
<feature type="domain" description="VOC" evidence="1">
    <location>
        <begin position="168"/>
        <end position="283"/>
    </location>
</feature>
<accession>A0A6V7RSE9</accession>
<dbReference type="Gene3D" id="3.10.180.10">
    <property type="entry name" value="2,3-Dihydroxybiphenyl 1,2-Dioxygenase, domain 1"/>
    <property type="match status" value="2"/>
</dbReference>
<sequence length="287" mass="32303">MSFHQEPAVYADLVSLNVKNLKNSIEFYTKVIGFKVVNETEQEANLSADGKTTILQLRKADHDRTNNRYTGLYHLALLLPSREDLALITMHLASNRVPLGSADHHVSEALYLEDIDGNGIEIYVDRDADKWIWNGSNVHMVTERLDAEDLLKDQPDPKDFTGLPADTIMGHVHLHVNNIEEAEKFYIDGLGFQVVSKFSDQALFMSTESYHHHVAANVWNGTSASSPKDGTVGLNYYRLVFPNKEILDQTVLRLNELSYETKDMGAYIEVIDPAGNHIHLVSQNAQN</sequence>
<protein>
    <submittedName>
        <fullName evidence="2">Catechol-2,3-dioxygenase</fullName>
    </submittedName>
</protein>
<comment type="caution">
    <text evidence="2">The sequence shown here is derived from an EMBL/GenBank/DDBJ whole genome shotgun (WGS) entry which is preliminary data.</text>
</comment>
<dbReference type="PANTHER" id="PTHR43279">
    <property type="entry name" value="CATECHOL-2,3-DIOXYGENASE"/>
    <property type="match status" value="1"/>
</dbReference>